<organism evidence="4 5">
    <name type="scientific">Brevundimonas alba</name>
    <dbReference type="NCBI Taxonomy" id="74314"/>
    <lineage>
        <taxon>Bacteria</taxon>
        <taxon>Pseudomonadati</taxon>
        <taxon>Pseudomonadota</taxon>
        <taxon>Alphaproteobacteria</taxon>
        <taxon>Caulobacterales</taxon>
        <taxon>Caulobacteraceae</taxon>
        <taxon>Brevundimonas</taxon>
    </lineage>
</organism>
<evidence type="ECO:0000313" key="4">
    <source>
        <dbReference type="EMBL" id="NJC42279.1"/>
    </source>
</evidence>
<dbReference type="CDD" id="cd00156">
    <property type="entry name" value="REC"/>
    <property type="match status" value="1"/>
</dbReference>
<evidence type="ECO:0000256" key="2">
    <source>
        <dbReference type="PROSITE-ProRule" id="PRU00169"/>
    </source>
</evidence>
<comment type="caution">
    <text evidence="4">The sequence shown here is derived from an EMBL/GenBank/DDBJ whole genome shotgun (WGS) entry which is preliminary data.</text>
</comment>
<dbReference type="SMART" id="SM00448">
    <property type="entry name" value="REC"/>
    <property type="match status" value="1"/>
</dbReference>
<dbReference type="SUPFAM" id="SSF52172">
    <property type="entry name" value="CheY-like"/>
    <property type="match status" value="1"/>
</dbReference>
<dbReference type="InterPro" id="IPR001789">
    <property type="entry name" value="Sig_transdc_resp-reg_receiver"/>
</dbReference>
<evidence type="ECO:0000256" key="1">
    <source>
        <dbReference type="ARBA" id="ARBA00022553"/>
    </source>
</evidence>
<gene>
    <name evidence="4" type="ORF">GGQ87_002574</name>
</gene>
<reference evidence="4 5" key="1">
    <citation type="submission" date="2020-03" db="EMBL/GenBank/DDBJ databases">
        <title>Genomic Encyclopedia of Type Strains, Phase IV (KMG-IV): sequencing the most valuable type-strain genomes for metagenomic binning, comparative biology and taxonomic classification.</title>
        <authorList>
            <person name="Goeker M."/>
        </authorList>
    </citation>
    <scope>NUCLEOTIDE SEQUENCE [LARGE SCALE GENOMIC DNA]</scope>
    <source>
        <strain evidence="4 5">DSM 4736</strain>
    </source>
</reference>
<dbReference type="AlphaFoldDB" id="A0A7X5YP48"/>
<dbReference type="PANTHER" id="PTHR44591:SF23">
    <property type="entry name" value="CHEY SUBFAMILY"/>
    <property type="match status" value="1"/>
</dbReference>
<dbReference type="InterPro" id="IPR050595">
    <property type="entry name" value="Bact_response_regulator"/>
</dbReference>
<dbReference type="Pfam" id="PF00072">
    <property type="entry name" value="Response_reg"/>
    <property type="match status" value="1"/>
</dbReference>
<feature type="domain" description="Response regulatory" evidence="3">
    <location>
        <begin position="3"/>
        <end position="120"/>
    </location>
</feature>
<dbReference type="RefSeq" id="WP_168048371.1">
    <property type="nucleotide sequence ID" value="NZ_JAATJM010000002.1"/>
</dbReference>
<keyword evidence="1 2" id="KW-0597">Phosphoprotein</keyword>
<dbReference type="GO" id="GO:0000160">
    <property type="term" value="P:phosphorelay signal transduction system"/>
    <property type="evidence" value="ECO:0007669"/>
    <property type="project" value="InterPro"/>
</dbReference>
<feature type="modified residue" description="4-aspartylphosphate" evidence="2">
    <location>
        <position position="52"/>
    </location>
</feature>
<dbReference type="Proteomes" id="UP000587415">
    <property type="component" value="Unassembled WGS sequence"/>
</dbReference>
<dbReference type="EMBL" id="JAATJM010000002">
    <property type="protein sequence ID" value="NJC42279.1"/>
    <property type="molecule type" value="Genomic_DNA"/>
</dbReference>
<proteinExistence type="predicted"/>
<dbReference type="PANTHER" id="PTHR44591">
    <property type="entry name" value="STRESS RESPONSE REGULATOR PROTEIN 1"/>
    <property type="match status" value="1"/>
</dbReference>
<evidence type="ECO:0000259" key="3">
    <source>
        <dbReference type="PROSITE" id="PS50110"/>
    </source>
</evidence>
<dbReference type="Gene3D" id="3.40.50.2300">
    <property type="match status" value="1"/>
</dbReference>
<dbReference type="InterPro" id="IPR011006">
    <property type="entry name" value="CheY-like_superfamily"/>
</dbReference>
<protein>
    <submittedName>
        <fullName evidence="4">CheY-like chemotaxis protein</fullName>
    </submittedName>
</protein>
<accession>A0A7X5YP48</accession>
<sequence>MANIVIVDDDPTIQLIAGELLSADGHTVVHAGDGVEALKVLEVTRADLVVLDMLMPNMDGLETIIELRRRYPSVKILAISSGGRGGADDLLKTARLFGADDSLAKPLSFSTFGAAVARLLSRDTRVDSPFVQQG</sequence>
<keyword evidence="5" id="KW-1185">Reference proteome</keyword>
<name>A0A7X5YP48_9CAUL</name>
<evidence type="ECO:0000313" key="5">
    <source>
        <dbReference type="Proteomes" id="UP000587415"/>
    </source>
</evidence>
<dbReference type="PROSITE" id="PS50110">
    <property type="entry name" value="RESPONSE_REGULATORY"/>
    <property type="match status" value="1"/>
</dbReference>